<comment type="caution">
    <text evidence="1">The sequence shown here is derived from an EMBL/GenBank/DDBJ whole genome shotgun (WGS) entry which is preliminary data.</text>
</comment>
<sequence length="155" mass="16634">MFKNKHIIVAMLVTPVLALLAWFGVGHFAGEKAAPAQPGQAYPLVEQSNCRWTSGACDLRNADFRLHLTLDSGPSGPEFELVASHPLEGVLVGLGNQDAQVQPQPMRPSDGQGLRWRIALAAVPAPDERLHLVARAGGSSYFGEAATTFVQPREP</sequence>
<dbReference type="Proteomes" id="UP000298050">
    <property type="component" value="Unassembled WGS sequence"/>
</dbReference>
<gene>
    <name evidence="1" type="ORF">E4634_17240</name>
</gene>
<dbReference type="AlphaFoldDB" id="A0A4Z0LXG8"/>
<dbReference type="OrthoDB" id="9793024at2"/>
<organism evidence="1 2">
    <name type="scientific">Mangrovimicrobium sediminis</name>
    <dbReference type="NCBI Taxonomy" id="2562682"/>
    <lineage>
        <taxon>Bacteria</taxon>
        <taxon>Pseudomonadati</taxon>
        <taxon>Pseudomonadota</taxon>
        <taxon>Gammaproteobacteria</taxon>
        <taxon>Cellvibrionales</taxon>
        <taxon>Halieaceae</taxon>
        <taxon>Mangrovimicrobium</taxon>
    </lineage>
</organism>
<evidence type="ECO:0000313" key="1">
    <source>
        <dbReference type="EMBL" id="TGD71856.1"/>
    </source>
</evidence>
<proteinExistence type="predicted"/>
<evidence type="ECO:0000313" key="2">
    <source>
        <dbReference type="Proteomes" id="UP000298050"/>
    </source>
</evidence>
<reference evidence="1 2" key="1">
    <citation type="submission" date="2019-04" db="EMBL/GenBank/DDBJ databases">
        <title>Taxonomy of novel Haliea sp. from mangrove soil of West Coast of India.</title>
        <authorList>
            <person name="Verma A."/>
            <person name="Kumar P."/>
            <person name="Krishnamurthi S."/>
        </authorList>
    </citation>
    <scope>NUCLEOTIDE SEQUENCE [LARGE SCALE GENOMIC DNA]</scope>
    <source>
        <strain evidence="1 2">SAOS-164</strain>
    </source>
</reference>
<keyword evidence="2" id="KW-1185">Reference proteome</keyword>
<dbReference type="EMBL" id="SRLE01000012">
    <property type="protein sequence ID" value="TGD71856.1"/>
    <property type="molecule type" value="Genomic_DNA"/>
</dbReference>
<accession>A0A4Z0LXG8</accession>
<protein>
    <submittedName>
        <fullName evidence="1">Uncharacterized protein</fullName>
    </submittedName>
</protein>
<dbReference type="RefSeq" id="WP_135445900.1">
    <property type="nucleotide sequence ID" value="NZ_SRLE01000012.1"/>
</dbReference>
<name>A0A4Z0LXG8_9GAMM</name>